<feature type="chain" id="PRO_5016349262" evidence="1">
    <location>
        <begin position="24"/>
        <end position="65"/>
    </location>
</feature>
<dbReference type="RefSeq" id="WP_109870447.1">
    <property type="nucleotide sequence ID" value="NZ_QGNA01000002.1"/>
</dbReference>
<organism evidence="2 3">
    <name type="scientific">Falsiroseomonas bella</name>
    <dbReference type="NCBI Taxonomy" id="2184016"/>
    <lineage>
        <taxon>Bacteria</taxon>
        <taxon>Pseudomonadati</taxon>
        <taxon>Pseudomonadota</taxon>
        <taxon>Alphaproteobacteria</taxon>
        <taxon>Acetobacterales</taxon>
        <taxon>Roseomonadaceae</taxon>
        <taxon>Falsiroseomonas</taxon>
    </lineage>
</organism>
<evidence type="ECO:0000313" key="2">
    <source>
        <dbReference type="EMBL" id="PWS37339.1"/>
    </source>
</evidence>
<protein>
    <submittedName>
        <fullName evidence="2">Uncharacterized protein</fullName>
    </submittedName>
</protein>
<gene>
    <name evidence="2" type="ORF">DFH01_10870</name>
</gene>
<sequence length="65" mass="7047">MLRIFLFASGLLAAVAAVMSRIAQDCGASPRNHAPGATTGEHRRLEALRIDGWYESITQDMFALA</sequence>
<feature type="signal peptide" evidence="1">
    <location>
        <begin position="1"/>
        <end position="23"/>
    </location>
</feature>
<proteinExistence type="predicted"/>
<accession>A0A317FHC4</accession>
<dbReference type="EMBL" id="QGNA01000002">
    <property type="protein sequence ID" value="PWS37339.1"/>
    <property type="molecule type" value="Genomic_DNA"/>
</dbReference>
<name>A0A317FHC4_9PROT</name>
<reference evidence="3" key="1">
    <citation type="submission" date="2018-05" db="EMBL/GenBank/DDBJ databases">
        <authorList>
            <person name="Du Z."/>
            <person name="Wang X."/>
        </authorList>
    </citation>
    <scope>NUCLEOTIDE SEQUENCE [LARGE SCALE GENOMIC DNA]</scope>
    <source>
        <strain evidence="3">CQN31</strain>
    </source>
</reference>
<keyword evidence="1" id="KW-0732">Signal</keyword>
<evidence type="ECO:0000256" key="1">
    <source>
        <dbReference type="SAM" id="SignalP"/>
    </source>
</evidence>
<keyword evidence="3" id="KW-1185">Reference proteome</keyword>
<evidence type="ECO:0000313" key="3">
    <source>
        <dbReference type="Proteomes" id="UP000245765"/>
    </source>
</evidence>
<comment type="caution">
    <text evidence="2">The sequence shown here is derived from an EMBL/GenBank/DDBJ whole genome shotgun (WGS) entry which is preliminary data.</text>
</comment>
<dbReference type="AlphaFoldDB" id="A0A317FHC4"/>
<dbReference type="Proteomes" id="UP000245765">
    <property type="component" value="Unassembled WGS sequence"/>
</dbReference>